<dbReference type="Proteomes" id="UP000321157">
    <property type="component" value="Unassembled WGS sequence"/>
</dbReference>
<evidence type="ECO:0000256" key="1">
    <source>
        <dbReference type="SAM" id="Coils"/>
    </source>
</evidence>
<keyword evidence="4" id="KW-1185">Reference proteome</keyword>
<feature type="domain" description="NodB homology" evidence="2">
    <location>
        <begin position="59"/>
        <end position="122"/>
    </location>
</feature>
<feature type="coiled-coil region" evidence="1">
    <location>
        <begin position="17"/>
        <end position="65"/>
    </location>
</feature>
<dbReference type="Gene3D" id="3.20.20.370">
    <property type="entry name" value="Glycoside hydrolase/deacetylase"/>
    <property type="match status" value="2"/>
</dbReference>
<accession>A0A511V9R7</accession>
<dbReference type="GO" id="GO:0005975">
    <property type="term" value="P:carbohydrate metabolic process"/>
    <property type="evidence" value="ECO:0007669"/>
    <property type="project" value="InterPro"/>
</dbReference>
<dbReference type="InterPro" id="IPR050248">
    <property type="entry name" value="Polysacc_deacetylase_ArnD"/>
</dbReference>
<dbReference type="AlphaFoldDB" id="A0A511V9R7"/>
<dbReference type="RefSeq" id="WP_170230316.1">
    <property type="nucleotide sequence ID" value="NZ_BJXX01000145.1"/>
</dbReference>
<dbReference type="SUPFAM" id="SSF88713">
    <property type="entry name" value="Glycoside hydrolase/deacetylase"/>
    <property type="match status" value="2"/>
</dbReference>
<evidence type="ECO:0000313" key="3">
    <source>
        <dbReference type="EMBL" id="GEN35666.1"/>
    </source>
</evidence>
<dbReference type="PANTHER" id="PTHR10587">
    <property type="entry name" value="GLYCOSYL TRANSFERASE-RELATED"/>
    <property type="match status" value="1"/>
</dbReference>
<keyword evidence="1" id="KW-0175">Coiled coil</keyword>
<dbReference type="Pfam" id="PF01522">
    <property type="entry name" value="Polysacc_deac_1"/>
    <property type="match status" value="1"/>
</dbReference>
<dbReference type="PANTHER" id="PTHR10587:SF125">
    <property type="entry name" value="POLYSACCHARIDE DEACETYLASE YHEN-RELATED"/>
    <property type="match status" value="1"/>
</dbReference>
<dbReference type="EMBL" id="BJXX01000145">
    <property type="protein sequence ID" value="GEN35666.1"/>
    <property type="molecule type" value="Genomic_DNA"/>
</dbReference>
<organism evidence="3 4">
    <name type="scientific">Aneurinibacillus danicus</name>
    <dbReference type="NCBI Taxonomy" id="267746"/>
    <lineage>
        <taxon>Bacteria</taxon>
        <taxon>Bacillati</taxon>
        <taxon>Bacillota</taxon>
        <taxon>Bacilli</taxon>
        <taxon>Bacillales</taxon>
        <taxon>Paenibacillaceae</taxon>
        <taxon>Aneurinibacillus group</taxon>
        <taxon>Aneurinibacillus</taxon>
    </lineage>
</organism>
<reference evidence="3 4" key="1">
    <citation type="submission" date="2019-07" db="EMBL/GenBank/DDBJ databases">
        <title>Whole genome shotgun sequence of Aneurinibacillus danicus NBRC 102444.</title>
        <authorList>
            <person name="Hosoyama A."/>
            <person name="Uohara A."/>
            <person name="Ohji S."/>
            <person name="Ichikawa N."/>
        </authorList>
    </citation>
    <scope>NUCLEOTIDE SEQUENCE [LARGE SCALE GENOMIC DNA]</scope>
    <source>
        <strain evidence="3 4">NBRC 102444</strain>
    </source>
</reference>
<dbReference type="InterPro" id="IPR002509">
    <property type="entry name" value="NODB_dom"/>
</dbReference>
<evidence type="ECO:0000259" key="2">
    <source>
        <dbReference type="Pfam" id="PF01522"/>
    </source>
</evidence>
<protein>
    <recommendedName>
        <fullName evidence="2">NodB homology domain-containing protein</fullName>
    </recommendedName>
</protein>
<dbReference type="GO" id="GO:0016810">
    <property type="term" value="F:hydrolase activity, acting on carbon-nitrogen (but not peptide) bonds"/>
    <property type="evidence" value="ECO:0007669"/>
    <property type="project" value="InterPro"/>
</dbReference>
<gene>
    <name evidence="3" type="ORF">ADA01nite_31260</name>
</gene>
<name>A0A511V9R7_9BACL</name>
<dbReference type="InterPro" id="IPR011330">
    <property type="entry name" value="Glyco_hydro/deAcase_b/a-brl"/>
</dbReference>
<evidence type="ECO:0000313" key="4">
    <source>
        <dbReference type="Proteomes" id="UP000321157"/>
    </source>
</evidence>
<comment type="caution">
    <text evidence="3">The sequence shown here is derived from an EMBL/GenBank/DDBJ whole genome shotgun (WGS) entry which is preliminary data.</text>
</comment>
<proteinExistence type="predicted"/>
<sequence length="138" mass="15586">MFFLIFVLYASVQANTYHDTVRQLNEVQRENAKLQTTNKELIKELKRIKQDLEKAKKAQEQNKKIAYLTFDDGPSANTPAVLSGSKNKQKAIILMHDSQVKTTTVQALPAIIEGLRRQGFSFDVLSSQSFTCHFSPAP</sequence>